<dbReference type="Pfam" id="PF03924">
    <property type="entry name" value="CHASE"/>
    <property type="match status" value="1"/>
</dbReference>
<dbReference type="InterPro" id="IPR036890">
    <property type="entry name" value="HATPase_C_sf"/>
</dbReference>
<name>A0A9D7K3P0_9PROT</name>
<dbReference type="SUPFAM" id="SSF55874">
    <property type="entry name" value="ATPase domain of HSP90 chaperone/DNA topoisomerase II/histidine kinase"/>
    <property type="match status" value="1"/>
</dbReference>
<evidence type="ECO:0000313" key="10">
    <source>
        <dbReference type="Proteomes" id="UP000886689"/>
    </source>
</evidence>
<dbReference type="SMART" id="SM00091">
    <property type="entry name" value="PAS"/>
    <property type="match status" value="3"/>
</dbReference>
<dbReference type="PROSITE" id="PS50112">
    <property type="entry name" value="PAS"/>
    <property type="match status" value="1"/>
</dbReference>
<dbReference type="PRINTS" id="PR00344">
    <property type="entry name" value="BCTRLSENSOR"/>
</dbReference>
<dbReference type="Pfam" id="PF13426">
    <property type="entry name" value="PAS_9"/>
    <property type="match status" value="1"/>
</dbReference>
<dbReference type="InterPro" id="IPR003661">
    <property type="entry name" value="HisK_dim/P_dom"/>
</dbReference>
<dbReference type="InterPro" id="IPR005467">
    <property type="entry name" value="His_kinase_dom"/>
</dbReference>
<feature type="coiled-coil region" evidence="4">
    <location>
        <begin position="539"/>
        <end position="570"/>
    </location>
</feature>
<keyword evidence="5" id="KW-0812">Transmembrane</keyword>
<dbReference type="SUPFAM" id="SSF55785">
    <property type="entry name" value="PYP-like sensor domain (PAS domain)"/>
    <property type="match status" value="3"/>
</dbReference>
<dbReference type="InterPro" id="IPR003594">
    <property type="entry name" value="HATPase_dom"/>
</dbReference>
<dbReference type="EC" id="2.7.13.3" evidence="2"/>
<dbReference type="NCBIfam" id="TIGR00229">
    <property type="entry name" value="sensory_box"/>
    <property type="match status" value="1"/>
</dbReference>
<organism evidence="9 10">
    <name type="scientific">Candidatus Proximibacter danicus</name>
    <dbReference type="NCBI Taxonomy" id="2954365"/>
    <lineage>
        <taxon>Bacteria</taxon>
        <taxon>Pseudomonadati</taxon>
        <taxon>Pseudomonadota</taxon>
        <taxon>Betaproteobacteria</taxon>
        <taxon>Candidatus Proximibacter</taxon>
    </lineage>
</organism>
<evidence type="ECO:0000259" key="8">
    <source>
        <dbReference type="PROSITE" id="PS50839"/>
    </source>
</evidence>
<comment type="catalytic activity">
    <reaction evidence="1">
        <text>ATP + protein L-histidine = ADP + protein N-phospho-L-histidine.</text>
        <dbReference type="EC" id="2.7.13.3"/>
    </reaction>
</comment>
<dbReference type="Gene3D" id="3.30.450.20">
    <property type="entry name" value="PAS domain"/>
    <property type="match status" value="3"/>
</dbReference>
<feature type="transmembrane region" description="Helical" evidence="5">
    <location>
        <begin position="253"/>
        <end position="276"/>
    </location>
</feature>
<dbReference type="PROSITE" id="PS50109">
    <property type="entry name" value="HIS_KIN"/>
    <property type="match status" value="1"/>
</dbReference>
<dbReference type="EMBL" id="JADJUC010000005">
    <property type="protein sequence ID" value="MBK8523806.1"/>
    <property type="molecule type" value="Genomic_DNA"/>
</dbReference>
<dbReference type="Gene3D" id="3.30.565.10">
    <property type="entry name" value="Histidine kinase-like ATPase, C-terminal domain"/>
    <property type="match status" value="1"/>
</dbReference>
<evidence type="ECO:0000256" key="5">
    <source>
        <dbReference type="SAM" id="Phobius"/>
    </source>
</evidence>
<sequence length="965" mass="107377">MPLDWLAPGVLLAFLVSLLLAAALVWFVEKARRHSAEDQGRHLASAVAHDLGERLDRSLSASYALATLVRQGKGRIDNFETLGAEMIRVYGGITALQLAPGGTIQQVVPLVGNESVIGFSPLNDPLQGPEARRVIEQRQLGLTGPLELKQGGVGVVGRHPIFMPDEHGGEQFWGLTQVLIRIPDLLAATRLSALVEGGYAYELWRIRPDGTRHVFSRAGDDALVSPVEIPISVPNGRWVLSIVPVGGWVSTQFLAFSVLAALAFSLLTTFAVYLLLRQPRLLQQEVSRRTEQLRASEVQYRALFDSNPVPMVVYELRRQYLLDANKAFLSGYGFSRQELLQRRFCSLHPESERDRLVTHLSTLSPNGTQHWGEWHHTRKDGRLIDVDITSLDVSFEGRPAALVLAIDITDRKRAEEAVKTHNTWLKSVLTHFPGGVSVSDAQMRIVEWNEQFRKLLDFPREMFDGEPRTLLDFIRYNAARGEYGKVDVDAHVAEAAARMNMHEAHHFERTRPDGTVLEVRGTPLPDGGFISSYTDITERKRDEARLLAANQRYEELNADLEMRVAERTQRLATEVEERRQAESAVRRSAEWLREIIDTMSIGILLWDKDQHLVAWNDAFKRLYPASADLLREGFARDELRQGMELRGDVPAQSDESRDWNRQGQWDRILPDGRVVSVERMTTSEGGRLVLQTDVTALRRTAEVLARNERMASLGNLVAGIAHEINTPIGNARMVASAVGNSIAEFEEALASGPLRRSVLETFLANVRESDDLLERNLVRAANLIQNFKQVAVDQTSDQRRPFDLATVLEEIQMTLLPRFKHSPFRLELDAEVGVSLDSFPGALGQVVTNLVENALVHAFESRSEGRVLLQARGLEGDRVEIVCADSGTGIPADLRPRIFDPFFTTKLGKGGSGLGLSIVLNLVRNLLGGDMIVESDPGEGTRFIITLPRVARNDKSSANEASGGS</sequence>
<evidence type="ECO:0000259" key="7">
    <source>
        <dbReference type="PROSITE" id="PS50112"/>
    </source>
</evidence>
<dbReference type="Gene3D" id="1.10.287.130">
    <property type="match status" value="1"/>
</dbReference>
<reference evidence="9" key="1">
    <citation type="submission" date="2020-10" db="EMBL/GenBank/DDBJ databases">
        <title>Connecting structure to function with the recovery of over 1000 high-quality activated sludge metagenome-assembled genomes encoding full-length rRNA genes using long-read sequencing.</title>
        <authorList>
            <person name="Singleton C.M."/>
            <person name="Petriglieri F."/>
            <person name="Kristensen J.M."/>
            <person name="Kirkegaard R.H."/>
            <person name="Michaelsen T.Y."/>
            <person name="Andersen M.H."/>
            <person name="Karst S.M."/>
            <person name="Dueholm M.S."/>
            <person name="Nielsen P.H."/>
            <person name="Albertsen M."/>
        </authorList>
    </citation>
    <scope>NUCLEOTIDE SEQUENCE</scope>
    <source>
        <strain evidence="9">Hirt_18-Q3-R61-65_BATAC.395</strain>
    </source>
</reference>
<keyword evidence="4" id="KW-0175">Coiled coil</keyword>
<dbReference type="Proteomes" id="UP000886689">
    <property type="component" value="Unassembled WGS sequence"/>
</dbReference>
<evidence type="ECO:0000256" key="1">
    <source>
        <dbReference type="ARBA" id="ARBA00000085"/>
    </source>
</evidence>
<dbReference type="CDD" id="cd00082">
    <property type="entry name" value="HisKA"/>
    <property type="match status" value="1"/>
</dbReference>
<feature type="domain" description="PAS" evidence="7">
    <location>
        <begin position="296"/>
        <end position="351"/>
    </location>
</feature>
<evidence type="ECO:0000259" key="6">
    <source>
        <dbReference type="PROSITE" id="PS50109"/>
    </source>
</evidence>
<dbReference type="SMART" id="SM00387">
    <property type="entry name" value="HATPase_c"/>
    <property type="match status" value="1"/>
</dbReference>
<dbReference type="SMART" id="SM01079">
    <property type="entry name" value="CHASE"/>
    <property type="match status" value="1"/>
</dbReference>
<dbReference type="InterPro" id="IPR000014">
    <property type="entry name" value="PAS"/>
</dbReference>
<dbReference type="GO" id="GO:0000155">
    <property type="term" value="F:phosphorelay sensor kinase activity"/>
    <property type="evidence" value="ECO:0007669"/>
    <property type="project" value="InterPro"/>
</dbReference>
<accession>A0A9D7K3P0</accession>
<dbReference type="Pfam" id="PF02518">
    <property type="entry name" value="HATPase_c"/>
    <property type="match status" value="1"/>
</dbReference>
<dbReference type="InterPro" id="IPR006189">
    <property type="entry name" value="CHASE_dom"/>
</dbReference>
<protein>
    <recommendedName>
        <fullName evidence="2">histidine kinase</fullName>
        <ecNumber evidence="2">2.7.13.3</ecNumber>
    </recommendedName>
</protein>
<keyword evidence="5" id="KW-1133">Transmembrane helix</keyword>
<evidence type="ECO:0000313" key="9">
    <source>
        <dbReference type="EMBL" id="MBK8523806.1"/>
    </source>
</evidence>
<gene>
    <name evidence="9" type="ORF">IPL58_06615</name>
</gene>
<keyword evidence="5" id="KW-0472">Membrane</keyword>
<dbReference type="PROSITE" id="PS50839">
    <property type="entry name" value="CHASE"/>
    <property type="match status" value="1"/>
</dbReference>
<dbReference type="AlphaFoldDB" id="A0A9D7K3P0"/>
<comment type="caution">
    <text evidence="9">The sequence shown here is derived from an EMBL/GenBank/DDBJ whole genome shotgun (WGS) entry which is preliminary data.</text>
</comment>
<feature type="domain" description="Histidine kinase" evidence="6">
    <location>
        <begin position="719"/>
        <end position="951"/>
    </location>
</feature>
<feature type="transmembrane region" description="Helical" evidence="5">
    <location>
        <begin position="6"/>
        <end position="28"/>
    </location>
</feature>
<keyword evidence="3" id="KW-0597">Phosphoprotein</keyword>
<dbReference type="PANTHER" id="PTHR43065">
    <property type="entry name" value="SENSOR HISTIDINE KINASE"/>
    <property type="match status" value="1"/>
</dbReference>
<feature type="domain" description="CHASE" evidence="8">
    <location>
        <begin position="104"/>
        <end position="194"/>
    </location>
</feature>
<evidence type="ECO:0000256" key="3">
    <source>
        <dbReference type="ARBA" id="ARBA00022553"/>
    </source>
</evidence>
<dbReference type="InterPro" id="IPR035965">
    <property type="entry name" value="PAS-like_dom_sf"/>
</dbReference>
<evidence type="ECO:0000256" key="2">
    <source>
        <dbReference type="ARBA" id="ARBA00012438"/>
    </source>
</evidence>
<dbReference type="InterPro" id="IPR004358">
    <property type="entry name" value="Sig_transdc_His_kin-like_C"/>
</dbReference>
<dbReference type="Pfam" id="PF12860">
    <property type="entry name" value="PAS_7"/>
    <property type="match status" value="2"/>
</dbReference>
<proteinExistence type="predicted"/>
<dbReference type="CDD" id="cd00130">
    <property type="entry name" value="PAS"/>
    <property type="match status" value="1"/>
</dbReference>
<evidence type="ECO:0000256" key="4">
    <source>
        <dbReference type="SAM" id="Coils"/>
    </source>
</evidence>